<dbReference type="GO" id="GO:0020037">
    <property type="term" value="F:heme binding"/>
    <property type="evidence" value="ECO:0007669"/>
    <property type="project" value="InterPro"/>
</dbReference>
<gene>
    <name evidence="6" type="ORF">SAMN04515673_108105</name>
</gene>
<reference evidence="6 7" key="1">
    <citation type="submission" date="2016-10" db="EMBL/GenBank/DDBJ databases">
        <authorList>
            <person name="de Groot N.N."/>
        </authorList>
    </citation>
    <scope>NUCLEOTIDE SEQUENCE [LARGE SCALE GENOMIC DNA]</scope>
    <source>
        <strain evidence="7">KMM 9023,NRIC 0796,JCM 17311,KCTC 23692</strain>
    </source>
</reference>
<dbReference type="Gene3D" id="1.10.760.10">
    <property type="entry name" value="Cytochrome c-like domain"/>
    <property type="match status" value="1"/>
</dbReference>
<organism evidence="6 7">
    <name type="scientific">Poseidonocella sedimentorum</name>
    <dbReference type="NCBI Taxonomy" id="871652"/>
    <lineage>
        <taxon>Bacteria</taxon>
        <taxon>Pseudomonadati</taxon>
        <taxon>Pseudomonadota</taxon>
        <taxon>Alphaproteobacteria</taxon>
        <taxon>Rhodobacterales</taxon>
        <taxon>Roseobacteraceae</taxon>
        <taxon>Poseidonocella</taxon>
    </lineage>
</organism>
<dbReference type="SUPFAM" id="SSF46626">
    <property type="entry name" value="Cytochrome c"/>
    <property type="match status" value="2"/>
</dbReference>
<feature type="domain" description="Cytochrome c" evidence="5">
    <location>
        <begin position="192"/>
        <end position="298"/>
    </location>
</feature>
<accession>A0A1I6E9R1</accession>
<name>A0A1I6E9R1_9RHOB</name>
<evidence type="ECO:0000259" key="5">
    <source>
        <dbReference type="PROSITE" id="PS51007"/>
    </source>
</evidence>
<evidence type="ECO:0000313" key="7">
    <source>
        <dbReference type="Proteomes" id="UP000199302"/>
    </source>
</evidence>
<dbReference type="InterPro" id="IPR051459">
    <property type="entry name" value="Cytochrome_c-type_DH"/>
</dbReference>
<evidence type="ECO:0000256" key="2">
    <source>
        <dbReference type="ARBA" id="ARBA00022723"/>
    </source>
</evidence>
<dbReference type="Proteomes" id="UP000199302">
    <property type="component" value="Unassembled WGS sequence"/>
</dbReference>
<dbReference type="STRING" id="871652.SAMN04515673_108105"/>
<sequence>MWRRAVVAILLIGLALGAAVLVMTRPRALPAAQFAGLAGDAARGEAVFHAAGCASCHIAPEAVEQAEMSAAPVLSGGQRFETAFGTFLAPNISPDPEAGIGGWTLPQFASAVMRGVSPEGAHYYPAFPYVAYSHMTREDVADLYAFFATLPASEAESRPHELGFPFNIRATLGVWKALNLDTGWVLEEAETEQIARGRYLVEGLGHCAECHTPRNALGGLDRARWLAGAPAPSGEGRIPAIAPSGLDWAAEDIAYYLETGFTPEFDSAGGHMALVVQNYARLPAEDRAAVAGYLKALPF</sequence>
<feature type="domain" description="Cytochrome c" evidence="5">
    <location>
        <begin position="39"/>
        <end position="151"/>
    </location>
</feature>
<proteinExistence type="predicted"/>
<dbReference type="RefSeq" id="WP_092081312.1">
    <property type="nucleotide sequence ID" value="NZ_FOYI01000008.1"/>
</dbReference>
<dbReference type="GO" id="GO:0046872">
    <property type="term" value="F:metal ion binding"/>
    <property type="evidence" value="ECO:0007669"/>
    <property type="project" value="UniProtKB-KW"/>
</dbReference>
<dbReference type="GO" id="GO:0009055">
    <property type="term" value="F:electron transfer activity"/>
    <property type="evidence" value="ECO:0007669"/>
    <property type="project" value="InterPro"/>
</dbReference>
<dbReference type="InterPro" id="IPR009056">
    <property type="entry name" value="Cyt_c-like_dom"/>
</dbReference>
<evidence type="ECO:0000256" key="1">
    <source>
        <dbReference type="ARBA" id="ARBA00022617"/>
    </source>
</evidence>
<dbReference type="PANTHER" id="PTHR35008:SF8">
    <property type="entry name" value="ALCOHOL DEHYDROGENASE CYTOCHROME C SUBUNIT"/>
    <property type="match status" value="1"/>
</dbReference>
<dbReference type="InterPro" id="IPR036909">
    <property type="entry name" value="Cyt_c-like_dom_sf"/>
</dbReference>
<dbReference type="PROSITE" id="PS51007">
    <property type="entry name" value="CYTC"/>
    <property type="match status" value="2"/>
</dbReference>
<dbReference type="Pfam" id="PF00034">
    <property type="entry name" value="Cytochrom_C"/>
    <property type="match status" value="1"/>
</dbReference>
<dbReference type="AlphaFoldDB" id="A0A1I6E9R1"/>
<dbReference type="PANTHER" id="PTHR35008">
    <property type="entry name" value="BLL4482 PROTEIN-RELATED"/>
    <property type="match status" value="1"/>
</dbReference>
<protein>
    <submittedName>
        <fullName evidence="6">Cytochrome c, mono-and diheme variants</fullName>
    </submittedName>
</protein>
<evidence type="ECO:0000256" key="3">
    <source>
        <dbReference type="ARBA" id="ARBA00023004"/>
    </source>
</evidence>
<dbReference type="OrthoDB" id="9811281at2"/>
<evidence type="ECO:0000313" key="6">
    <source>
        <dbReference type="EMBL" id="SFR14238.1"/>
    </source>
</evidence>
<keyword evidence="3 4" id="KW-0408">Iron</keyword>
<keyword evidence="7" id="KW-1185">Reference proteome</keyword>
<keyword evidence="2 4" id="KW-0479">Metal-binding</keyword>
<evidence type="ECO:0000256" key="4">
    <source>
        <dbReference type="PROSITE-ProRule" id="PRU00433"/>
    </source>
</evidence>
<keyword evidence="1 4" id="KW-0349">Heme</keyword>
<dbReference type="EMBL" id="FOYI01000008">
    <property type="protein sequence ID" value="SFR14238.1"/>
    <property type="molecule type" value="Genomic_DNA"/>
</dbReference>